<protein>
    <submittedName>
        <fullName evidence="3">BNR-4 repeat-containing protein</fullName>
    </submittedName>
</protein>
<dbReference type="InterPro" id="IPR013783">
    <property type="entry name" value="Ig-like_fold"/>
</dbReference>
<feature type="signal peptide" evidence="1">
    <location>
        <begin position="1"/>
        <end position="30"/>
    </location>
</feature>
<evidence type="ECO:0000313" key="3">
    <source>
        <dbReference type="EMBL" id="MDQ9093787.1"/>
    </source>
</evidence>
<dbReference type="SUPFAM" id="SSF49785">
    <property type="entry name" value="Galactose-binding domain-like"/>
    <property type="match status" value="1"/>
</dbReference>
<keyword evidence="1" id="KW-0732">Signal</keyword>
<dbReference type="Gene3D" id="2.60.40.10">
    <property type="entry name" value="Immunoglobulins"/>
    <property type="match status" value="4"/>
</dbReference>
<gene>
    <name evidence="3" type="ORF">RC083_19625</name>
</gene>
<evidence type="ECO:0000259" key="2">
    <source>
        <dbReference type="PROSITE" id="PS50022"/>
    </source>
</evidence>
<sequence length="1057" mass="116945">MKNYTIKSLPKLATSLFLFSSSIHIATAQADVVLEQQVKISDIGLHFDGQDLDYGNVGDPDTGQSYDFFFGRNISAHGDAVKTYKHYVFMTWYKGGKYDRNVMLSRYNTLTGTLATIEFPHRHTGFRGDPLVGESHNTIGLAVSPVNGTIHMVYDMHAYDDNNHGGKFKNDFFRYSFSQNGAADLPDEQFTLDKFVKDTSSVSQGADDYKHLTMTGDLADKGNFARLTYPKFFTNTDGTLLLYMRLGGNNNGAYVFNRYDAETGKWSSFTKFNNNNQKSFGNEYNWGLYGNMKYVNGKLRVGFQQRSGDNDDRYTYQNGIYYAYSDHPDGAGQWKNHQGQPMTWPLVNSDEIKVLEPGDYISHQEANSVYIVDSFDWTVTQKGDVHFISKARSSDKNRPDYEEVYLHSYKPAGATDFITTTDFVGASEVYTAGDNIYIIGLKNGRPYIEKAKGGTNDFTRVYEATDGPVFDHGTIYIKDGKVYYYLMERGAGNALPLHLQIIDLDIEADANAPVVNFPSTSLTVEEGYNELSFSVSATSPVAQRTISKVDLYVDDTFIRSDSAAPFVWGHQNKPAELLGLLPGTHTFKAVATDSEGNVGSSTMQLIVQSNGPKLSFPEPNLTLQEGYEQLSFTLQATSPVTGRSIDSVTLYINGELVRKDSAAPFNFGHQLSPHETGAMGWLDTHEPNPSPLAVGTHTFTAVAIDSEGDEGTATMILKVQGEPKPPIVMFPEESMTVFAGYEKLGVTIAAESPEDDRTIQSVTLYVNGELVRTDTKPIWNFGHSFAPYELGAMGWLEQHEPNPNPLGVGHHTITAVAVDSEGLEGEGSMTLIVEEVPAPSVNFVESEVSLNVGYESLSLSVHSESVVNGVDIERVELYVDDTLVRDLWQPPFTWGGEEYPAELQGLPAGVHALKAVATDSNGKSSRVEMPLVVKPSIVSVTSEHGDYLASNLLDGDIADASNWRAAKNGTQFVVFDLGESKTITGTQLWTQAGKEIKYQIYVANDIDSEYSKVAKHQNRDSYHQPSTTSFYAEGRYVKLKVIGNWPSINEFKVLFQH</sequence>
<dbReference type="Gene3D" id="2.60.120.260">
    <property type="entry name" value="Galactose-binding domain-like"/>
    <property type="match status" value="1"/>
</dbReference>
<dbReference type="InterPro" id="IPR008979">
    <property type="entry name" value="Galactose-bd-like_sf"/>
</dbReference>
<reference evidence="3 4" key="1">
    <citation type="submission" date="2023-08" db="EMBL/GenBank/DDBJ databases">
        <title>Pseudoalteromonas haloplanktis LL1 genome.</title>
        <authorList>
            <person name="Wu S."/>
        </authorList>
    </citation>
    <scope>NUCLEOTIDE SEQUENCE [LARGE SCALE GENOMIC DNA]</scope>
    <source>
        <strain evidence="3 4">LL1</strain>
    </source>
</reference>
<dbReference type="RefSeq" id="WP_016710351.1">
    <property type="nucleotide sequence ID" value="NZ_JAVIFY010000020.1"/>
</dbReference>
<dbReference type="EMBL" id="JAVIFY010000020">
    <property type="protein sequence ID" value="MDQ9093787.1"/>
    <property type="molecule type" value="Genomic_DNA"/>
</dbReference>
<name>A0ABU1BHM1_PSEHA</name>
<evidence type="ECO:0000313" key="4">
    <source>
        <dbReference type="Proteomes" id="UP001226574"/>
    </source>
</evidence>
<dbReference type="Pfam" id="PF15892">
    <property type="entry name" value="BNR_4"/>
    <property type="match status" value="1"/>
</dbReference>
<keyword evidence="4" id="KW-1185">Reference proteome</keyword>
<organism evidence="3 4">
    <name type="scientific">Pseudoalteromonas haloplanktis</name>
    <name type="common">Alteromonas haloplanktis</name>
    <dbReference type="NCBI Taxonomy" id="228"/>
    <lineage>
        <taxon>Bacteria</taxon>
        <taxon>Pseudomonadati</taxon>
        <taxon>Pseudomonadota</taxon>
        <taxon>Gammaproteobacteria</taxon>
        <taxon>Alteromonadales</taxon>
        <taxon>Pseudoalteromonadaceae</taxon>
        <taxon>Pseudoalteromonas</taxon>
    </lineage>
</organism>
<dbReference type="PROSITE" id="PS50022">
    <property type="entry name" value="FA58C_3"/>
    <property type="match status" value="1"/>
</dbReference>
<proteinExistence type="predicted"/>
<dbReference type="Pfam" id="PF00754">
    <property type="entry name" value="F5_F8_type_C"/>
    <property type="match status" value="1"/>
</dbReference>
<dbReference type="Proteomes" id="UP001226574">
    <property type="component" value="Unassembled WGS sequence"/>
</dbReference>
<feature type="domain" description="F5/8 type C" evidence="2">
    <location>
        <begin position="915"/>
        <end position="1057"/>
    </location>
</feature>
<feature type="chain" id="PRO_5045566727" evidence="1">
    <location>
        <begin position="31"/>
        <end position="1057"/>
    </location>
</feature>
<accession>A0ABU1BHM1</accession>
<evidence type="ECO:0000256" key="1">
    <source>
        <dbReference type="SAM" id="SignalP"/>
    </source>
</evidence>
<comment type="caution">
    <text evidence="3">The sequence shown here is derived from an EMBL/GenBank/DDBJ whole genome shotgun (WGS) entry which is preliminary data.</text>
</comment>
<dbReference type="InterPro" id="IPR000421">
    <property type="entry name" value="FA58C"/>
</dbReference>